<dbReference type="PANTHER" id="PTHR34846:SF11">
    <property type="entry name" value="4-CARBOXYMUCONOLACTONE DECARBOXYLASE FAMILY PROTEIN (AFU_ORTHOLOGUE AFUA_6G11590)"/>
    <property type="match status" value="1"/>
</dbReference>
<protein>
    <recommendedName>
        <fullName evidence="3">Carboxymuconolactone decarboxylase-like domain-containing protein</fullName>
    </recommendedName>
</protein>
<dbReference type="InterPro" id="IPR029032">
    <property type="entry name" value="AhpD-like"/>
</dbReference>
<comment type="caution">
    <text evidence="1">The sequence shown here is derived from an EMBL/GenBank/DDBJ whole genome shotgun (WGS) entry which is preliminary data.</text>
</comment>
<name>A0A086SZE4_HAPC1</name>
<proteinExistence type="predicted"/>
<dbReference type="Proteomes" id="UP000029964">
    <property type="component" value="Unassembled WGS sequence"/>
</dbReference>
<gene>
    <name evidence="1" type="ORF">ACRE_067750</name>
</gene>
<evidence type="ECO:0000313" key="2">
    <source>
        <dbReference type="Proteomes" id="UP000029964"/>
    </source>
</evidence>
<dbReference type="Gene3D" id="1.20.1290.10">
    <property type="entry name" value="AhpD-like"/>
    <property type="match status" value="1"/>
</dbReference>
<organism evidence="1 2">
    <name type="scientific">Hapsidospora chrysogenum (strain ATCC 11550 / CBS 779.69 / DSM 880 / IAM 14645 / JCM 23072 / IMI 49137)</name>
    <name type="common">Acremonium chrysogenum</name>
    <dbReference type="NCBI Taxonomy" id="857340"/>
    <lineage>
        <taxon>Eukaryota</taxon>
        <taxon>Fungi</taxon>
        <taxon>Dikarya</taxon>
        <taxon>Ascomycota</taxon>
        <taxon>Pezizomycotina</taxon>
        <taxon>Sordariomycetes</taxon>
        <taxon>Hypocreomycetidae</taxon>
        <taxon>Hypocreales</taxon>
        <taxon>Bionectriaceae</taxon>
        <taxon>Hapsidospora</taxon>
    </lineage>
</organism>
<dbReference type="AlphaFoldDB" id="A0A086SZE4"/>
<reference evidence="2" key="1">
    <citation type="journal article" date="2014" name="Genome Announc.">
        <title>Genome sequence and annotation of Acremonium chrysogenum, producer of the beta-lactam antibiotic cephalosporin C.</title>
        <authorList>
            <person name="Terfehr D."/>
            <person name="Dahlmann T.A."/>
            <person name="Specht T."/>
            <person name="Zadra I."/>
            <person name="Kuernsteiner H."/>
            <person name="Kueck U."/>
        </authorList>
    </citation>
    <scope>NUCLEOTIDE SEQUENCE [LARGE SCALE GENOMIC DNA]</scope>
    <source>
        <strain evidence="2">ATCC 11550 / CBS 779.69 / DSM 880 / IAM 14645 / JCM 23072 / IMI 49137</strain>
    </source>
</reference>
<evidence type="ECO:0000313" key="1">
    <source>
        <dbReference type="EMBL" id="KFH42476.1"/>
    </source>
</evidence>
<sequence>MAEGLFELGKTLSNSGTVKPRNRELAILGLASVIKAPYISFCHRDMASKLDITDEQWDQGLAGQTPEGLSEQERLVYRLGRTLPLATEPLDEGTWQEALTVMNKVELVGIVHVVSAYRWVSLLDLVHADPNWHGSQTK</sequence>
<evidence type="ECO:0008006" key="3">
    <source>
        <dbReference type="Google" id="ProtNLM"/>
    </source>
</evidence>
<keyword evidence="2" id="KW-1185">Reference proteome</keyword>
<accession>A0A086SZE4</accession>
<dbReference type="EMBL" id="JPKY01000093">
    <property type="protein sequence ID" value="KFH42476.1"/>
    <property type="molecule type" value="Genomic_DNA"/>
</dbReference>
<dbReference type="STRING" id="857340.A0A086SZE4"/>
<dbReference type="HOGENOM" id="CLU_1960344_0_0_1"/>
<dbReference type="OrthoDB" id="2567457at2759"/>
<dbReference type="PANTHER" id="PTHR34846">
    <property type="entry name" value="4-CARBOXYMUCONOLACTONE DECARBOXYLASE FAMILY PROTEIN (AFU_ORTHOLOGUE AFUA_6G11590)"/>
    <property type="match status" value="1"/>
</dbReference>
<dbReference type="SUPFAM" id="SSF69118">
    <property type="entry name" value="AhpD-like"/>
    <property type="match status" value="1"/>
</dbReference>